<feature type="compositionally biased region" description="Low complexity" evidence="1">
    <location>
        <begin position="36"/>
        <end position="97"/>
    </location>
</feature>
<reference evidence="2" key="2">
    <citation type="submission" date="2018-03" db="EMBL/GenBank/DDBJ databases">
        <title>The Triticum urartu genome reveals the dynamic nature of wheat genome evolution.</title>
        <authorList>
            <person name="Ling H."/>
            <person name="Ma B."/>
            <person name="Shi X."/>
            <person name="Liu H."/>
            <person name="Dong L."/>
            <person name="Sun H."/>
            <person name="Cao Y."/>
            <person name="Gao Q."/>
            <person name="Zheng S."/>
            <person name="Li Y."/>
            <person name="Yu Y."/>
            <person name="Du H."/>
            <person name="Qi M."/>
            <person name="Li Y."/>
            <person name="Yu H."/>
            <person name="Cui Y."/>
            <person name="Wang N."/>
            <person name="Chen C."/>
            <person name="Wu H."/>
            <person name="Zhao Y."/>
            <person name="Zhang J."/>
            <person name="Li Y."/>
            <person name="Zhou W."/>
            <person name="Zhang B."/>
            <person name="Hu W."/>
            <person name="Eijk M."/>
            <person name="Tang J."/>
            <person name="Witsenboer H."/>
            <person name="Zhao S."/>
            <person name="Li Z."/>
            <person name="Zhang A."/>
            <person name="Wang D."/>
            <person name="Liang C."/>
        </authorList>
    </citation>
    <scope>NUCLEOTIDE SEQUENCE [LARGE SCALE GENOMIC DNA]</scope>
    <source>
        <strain evidence="2">cv. G1812</strain>
    </source>
</reference>
<dbReference type="Gramene" id="TuG1812G0200004782.01.T01">
    <property type="protein sequence ID" value="TuG1812G0200004782.01.T01.cds398498"/>
    <property type="gene ID" value="TuG1812G0200004782.01"/>
</dbReference>
<protein>
    <submittedName>
        <fullName evidence="2">Uncharacterized protein</fullName>
    </submittedName>
</protein>
<sequence>TPSWPHTPSTLHWSYYHRSRVSIREEVGSQWRTGPRCSSGWRYSSSSRRGCCSRSPARAGSWTSAASRPAAPPCSSTPSSTSPSSPSCSSPSASKSSLVDQQLLPYHFQAS</sequence>
<proteinExistence type="predicted"/>
<reference evidence="2" key="3">
    <citation type="submission" date="2022-06" db="UniProtKB">
        <authorList>
            <consortium name="EnsemblPlants"/>
        </authorList>
    </citation>
    <scope>IDENTIFICATION</scope>
</reference>
<evidence type="ECO:0000256" key="1">
    <source>
        <dbReference type="SAM" id="MobiDB-lite"/>
    </source>
</evidence>
<keyword evidence="3" id="KW-1185">Reference proteome</keyword>
<dbReference type="EnsemblPlants" id="TuG1812G0200004782.01.T01">
    <property type="protein sequence ID" value="TuG1812G0200004782.01.T01.cds398498"/>
    <property type="gene ID" value="TuG1812G0200004782.01"/>
</dbReference>
<organism evidence="2 3">
    <name type="scientific">Triticum urartu</name>
    <name type="common">Red wild einkorn</name>
    <name type="synonym">Crithodium urartu</name>
    <dbReference type="NCBI Taxonomy" id="4572"/>
    <lineage>
        <taxon>Eukaryota</taxon>
        <taxon>Viridiplantae</taxon>
        <taxon>Streptophyta</taxon>
        <taxon>Embryophyta</taxon>
        <taxon>Tracheophyta</taxon>
        <taxon>Spermatophyta</taxon>
        <taxon>Magnoliopsida</taxon>
        <taxon>Liliopsida</taxon>
        <taxon>Poales</taxon>
        <taxon>Poaceae</taxon>
        <taxon>BOP clade</taxon>
        <taxon>Pooideae</taxon>
        <taxon>Triticodae</taxon>
        <taxon>Triticeae</taxon>
        <taxon>Triticinae</taxon>
        <taxon>Triticum</taxon>
    </lineage>
</organism>
<reference evidence="3" key="1">
    <citation type="journal article" date="2013" name="Nature">
        <title>Draft genome of the wheat A-genome progenitor Triticum urartu.</title>
        <authorList>
            <person name="Ling H.Q."/>
            <person name="Zhao S."/>
            <person name="Liu D."/>
            <person name="Wang J."/>
            <person name="Sun H."/>
            <person name="Zhang C."/>
            <person name="Fan H."/>
            <person name="Li D."/>
            <person name="Dong L."/>
            <person name="Tao Y."/>
            <person name="Gao C."/>
            <person name="Wu H."/>
            <person name="Li Y."/>
            <person name="Cui Y."/>
            <person name="Guo X."/>
            <person name="Zheng S."/>
            <person name="Wang B."/>
            <person name="Yu K."/>
            <person name="Liang Q."/>
            <person name="Yang W."/>
            <person name="Lou X."/>
            <person name="Chen J."/>
            <person name="Feng M."/>
            <person name="Jian J."/>
            <person name="Zhang X."/>
            <person name="Luo G."/>
            <person name="Jiang Y."/>
            <person name="Liu J."/>
            <person name="Wang Z."/>
            <person name="Sha Y."/>
            <person name="Zhang B."/>
            <person name="Wu H."/>
            <person name="Tang D."/>
            <person name="Shen Q."/>
            <person name="Xue P."/>
            <person name="Zou S."/>
            <person name="Wang X."/>
            <person name="Liu X."/>
            <person name="Wang F."/>
            <person name="Yang Y."/>
            <person name="An X."/>
            <person name="Dong Z."/>
            <person name="Zhang K."/>
            <person name="Zhang X."/>
            <person name="Luo M.C."/>
            <person name="Dvorak J."/>
            <person name="Tong Y."/>
            <person name="Wang J."/>
            <person name="Yang H."/>
            <person name="Li Z."/>
            <person name="Wang D."/>
            <person name="Zhang A."/>
            <person name="Wang J."/>
        </authorList>
    </citation>
    <scope>NUCLEOTIDE SEQUENCE</scope>
    <source>
        <strain evidence="3">cv. G1812</strain>
    </source>
</reference>
<gene>
    <name evidence="2" type="primary">LOC125533920</name>
</gene>
<name>A0A8R7PJ13_TRIUA</name>
<feature type="region of interest" description="Disordered" evidence="1">
    <location>
        <begin position="31"/>
        <end position="111"/>
    </location>
</feature>
<evidence type="ECO:0000313" key="3">
    <source>
        <dbReference type="Proteomes" id="UP000015106"/>
    </source>
</evidence>
<evidence type="ECO:0000313" key="2">
    <source>
        <dbReference type="EnsemblPlants" id="TuG1812G0200004782.01.T01.cds398498"/>
    </source>
</evidence>
<accession>A0A8R7PJ13</accession>
<dbReference type="Proteomes" id="UP000015106">
    <property type="component" value="Chromosome 2"/>
</dbReference>
<dbReference type="AlphaFoldDB" id="A0A8R7PJ13"/>